<protein>
    <recommendedName>
        <fullName evidence="4">DUF3941 domain-containing protein</fullName>
    </recommendedName>
</protein>
<evidence type="ECO:0000313" key="2">
    <source>
        <dbReference type="EMBL" id="ARK31524.1"/>
    </source>
</evidence>
<accession>A0A1X9MFV8</accession>
<feature type="region of interest" description="Disordered" evidence="1">
    <location>
        <begin position="1"/>
        <end position="43"/>
    </location>
</feature>
<dbReference type="RefSeq" id="WP_084372125.1">
    <property type="nucleotide sequence ID" value="NZ_CP020814.1"/>
</dbReference>
<organism evidence="2 3">
    <name type="scientific">Halalkalibacter krulwichiae</name>
    <dbReference type="NCBI Taxonomy" id="199441"/>
    <lineage>
        <taxon>Bacteria</taxon>
        <taxon>Bacillati</taxon>
        <taxon>Bacillota</taxon>
        <taxon>Bacilli</taxon>
        <taxon>Bacillales</taxon>
        <taxon>Bacillaceae</taxon>
        <taxon>Halalkalibacter</taxon>
    </lineage>
</organism>
<dbReference type="Pfam" id="PF13081">
    <property type="entry name" value="DUF3941"/>
    <property type="match status" value="1"/>
</dbReference>
<evidence type="ECO:0000313" key="3">
    <source>
        <dbReference type="Proteomes" id="UP000193006"/>
    </source>
</evidence>
<name>A0A1X9MFV8_9BACI</name>
<evidence type="ECO:0008006" key="4">
    <source>
        <dbReference type="Google" id="ProtNLM"/>
    </source>
</evidence>
<reference evidence="2 3" key="1">
    <citation type="submission" date="2017-04" db="EMBL/GenBank/DDBJ databases">
        <title>Bacillus krulwichiae AM31D Genome sequencing and assembly.</title>
        <authorList>
            <person name="Krulwich T.A."/>
            <person name="Anastor L."/>
            <person name="Ehrlich R."/>
            <person name="Ehrlich G.D."/>
            <person name="Janto B."/>
        </authorList>
    </citation>
    <scope>NUCLEOTIDE SEQUENCE [LARGE SCALE GENOMIC DNA]</scope>
    <source>
        <strain evidence="2 3">AM31D</strain>
    </source>
</reference>
<dbReference type="AlphaFoldDB" id="A0A1X9MFV8"/>
<dbReference type="EMBL" id="CP020814">
    <property type="protein sequence ID" value="ARK31524.1"/>
    <property type="molecule type" value="Genomic_DNA"/>
</dbReference>
<sequence>MSRTGDNNKKKKDNNALNRQKNEQAHMNAEQGKHSYSKKTDHL</sequence>
<proteinExistence type="predicted"/>
<dbReference type="KEGG" id="bkw:BkAM31D_17695"/>
<dbReference type="InterPro" id="IPR025077">
    <property type="entry name" value="DUF3941"/>
</dbReference>
<gene>
    <name evidence="2" type="ORF">BkAM31D_17695</name>
</gene>
<evidence type="ECO:0000256" key="1">
    <source>
        <dbReference type="SAM" id="MobiDB-lite"/>
    </source>
</evidence>
<keyword evidence="3" id="KW-1185">Reference proteome</keyword>
<dbReference type="Proteomes" id="UP000193006">
    <property type="component" value="Chromosome"/>
</dbReference>